<feature type="region of interest" description="Disordered" evidence="3">
    <location>
        <begin position="1"/>
        <end position="57"/>
    </location>
</feature>
<feature type="compositionally biased region" description="Polar residues" evidence="3">
    <location>
        <begin position="140"/>
        <end position="149"/>
    </location>
</feature>
<dbReference type="FunFam" id="3.30.40.10:FF:000388">
    <property type="entry name" value="Putative RING zinc finger domain superfamily protein"/>
    <property type="match status" value="1"/>
</dbReference>
<feature type="compositionally biased region" description="Low complexity" evidence="3">
    <location>
        <begin position="124"/>
        <end position="139"/>
    </location>
</feature>
<dbReference type="PANTHER" id="PTHR47531">
    <property type="entry name" value="RING/U-BOX SUPERFAMILY PROTEIN"/>
    <property type="match status" value="1"/>
</dbReference>
<dbReference type="Proteomes" id="UP000824469">
    <property type="component" value="Unassembled WGS sequence"/>
</dbReference>
<feature type="non-terminal residue" evidence="5">
    <location>
        <position position="572"/>
    </location>
</feature>
<sequence length="572" mass="64219">MGSSSSRNVVASSPSEEANDPRRIKGQHKFHSGCFRPSPSSPSSDKPVISASHQDACSQPMVAGSMHEAGGNADPEKFLSGKFKCISESYIKSNRRSKKRLFRSISHSSTRSIQFCNAQASEPSSSFVSRSSSRGESNSANTHFSNGTRCNKHHSNIRLSRATSLGSSKSYSLFARRLRSQPSIIRQDTGIDDGHLINGTDQHRVQGSRPHNLCESRPRQQSVISMQVRPQKYDDHPSDTLERGDAFLESSNVVHAGNRSLHQNMTSNINQGALSVIHSSTSAESMDARQIHRRGATEHYESNANFRRTRSVGRLRDRVLRRTTSSEGSFSISQGDAVDRETRRHNRRRFWEALSRASSNRYAGTPPTVAQDRFLHTLRSMSASRRQRDDRIQMNDSTSSFNNSLLERTRLNLEERRRRARSQVRALHRLSSSFENLAGHERSCILAGHNQTAHCSCQNVGRAEDSNTSASISRIIMLAEALFEVLDEIHHQSMVLSSRSSVSSLGSFPAPDDVVESMPVRVYSQKRKNINEDAAQCYICLVEYEEGDYVRVLPCHHEFHQLCVDKWLKEVH</sequence>
<feature type="domain" description="RING-type" evidence="4">
    <location>
        <begin position="537"/>
        <end position="567"/>
    </location>
</feature>
<dbReference type="PROSITE" id="PS50089">
    <property type="entry name" value="ZF_RING_2"/>
    <property type="match status" value="1"/>
</dbReference>
<feature type="compositionally biased region" description="Low complexity" evidence="3">
    <location>
        <begin position="1"/>
        <end position="15"/>
    </location>
</feature>
<protein>
    <recommendedName>
        <fullName evidence="4">RING-type domain-containing protein</fullName>
    </recommendedName>
</protein>
<dbReference type="OMA" id="EIHHQSM"/>
<dbReference type="GO" id="GO:0008270">
    <property type="term" value="F:zinc ion binding"/>
    <property type="evidence" value="ECO:0007669"/>
    <property type="project" value="UniProtKB-KW"/>
</dbReference>
<name>A0AA38FE47_TAXCH</name>
<dbReference type="EMBL" id="JAHRHJ020000010">
    <property type="protein sequence ID" value="KAH9298660.1"/>
    <property type="molecule type" value="Genomic_DNA"/>
</dbReference>
<feature type="region of interest" description="Disordered" evidence="3">
    <location>
        <begin position="381"/>
        <end position="403"/>
    </location>
</feature>
<feature type="compositionally biased region" description="Polar residues" evidence="3">
    <location>
        <begin position="394"/>
        <end position="403"/>
    </location>
</feature>
<feature type="region of interest" description="Disordered" evidence="3">
    <location>
        <begin position="203"/>
        <end position="222"/>
    </location>
</feature>
<organism evidence="5 6">
    <name type="scientific">Taxus chinensis</name>
    <name type="common">Chinese yew</name>
    <name type="synonym">Taxus wallichiana var. chinensis</name>
    <dbReference type="NCBI Taxonomy" id="29808"/>
    <lineage>
        <taxon>Eukaryota</taxon>
        <taxon>Viridiplantae</taxon>
        <taxon>Streptophyta</taxon>
        <taxon>Embryophyta</taxon>
        <taxon>Tracheophyta</taxon>
        <taxon>Spermatophyta</taxon>
        <taxon>Pinopsida</taxon>
        <taxon>Pinidae</taxon>
        <taxon>Conifers II</taxon>
        <taxon>Cupressales</taxon>
        <taxon>Taxaceae</taxon>
        <taxon>Taxus</taxon>
    </lineage>
</organism>
<evidence type="ECO:0000313" key="5">
    <source>
        <dbReference type="EMBL" id="KAH9298660.1"/>
    </source>
</evidence>
<gene>
    <name evidence="5" type="ORF">KI387_030342</name>
</gene>
<keyword evidence="2" id="KW-0175">Coiled coil</keyword>
<evidence type="ECO:0000259" key="4">
    <source>
        <dbReference type="PROSITE" id="PS50089"/>
    </source>
</evidence>
<feature type="region of interest" description="Disordered" evidence="3">
    <location>
        <begin position="124"/>
        <end position="162"/>
    </location>
</feature>
<comment type="caution">
    <text evidence="5">The sequence shown here is derived from an EMBL/GenBank/DDBJ whole genome shotgun (WGS) entry which is preliminary data.</text>
</comment>
<keyword evidence="1" id="KW-0862">Zinc</keyword>
<keyword evidence="1" id="KW-0479">Metal-binding</keyword>
<evidence type="ECO:0000256" key="1">
    <source>
        <dbReference type="PROSITE-ProRule" id="PRU00175"/>
    </source>
</evidence>
<dbReference type="Pfam" id="PF13639">
    <property type="entry name" value="zf-RING_2"/>
    <property type="match status" value="1"/>
</dbReference>
<dbReference type="AlphaFoldDB" id="A0AA38FE47"/>
<reference evidence="5 6" key="1">
    <citation type="journal article" date="2021" name="Nat. Plants">
        <title>The Taxus genome provides insights into paclitaxel biosynthesis.</title>
        <authorList>
            <person name="Xiong X."/>
            <person name="Gou J."/>
            <person name="Liao Q."/>
            <person name="Li Y."/>
            <person name="Zhou Q."/>
            <person name="Bi G."/>
            <person name="Li C."/>
            <person name="Du R."/>
            <person name="Wang X."/>
            <person name="Sun T."/>
            <person name="Guo L."/>
            <person name="Liang H."/>
            <person name="Lu P."/>
            <person name="Wu Y."/>
            <person name="Zhang Z."/>
            <person name="Ro D.K."/>
            <person name="Shang Y."/>
            <person name="Huang S."/>
            <person name="Yan J."/>
        </authorList>
    </citation>
    <scope>NUCLEOTIDE SEQUENCE [LARGE SCALE GENOMIC DNA]</scope>
    <source>
        <strain evidence="5">Ta-2019</strain>
    </source>
</reference>
<accession>A0AA38FE47</accession>
<keyword evidence="6" id="KW-1185">Reference proteome</keyword>
<keyword evidence="1" id="KW-0863">Zinc-finger</keyword>
<evidence type="ECO:0000313" key="6">
    <source>
        <dbReference type="Proteomes" id="UP000824469"/>
    </source>
</evidence>
<dbReference type="InterPro" id="IPR001841">
    <property type="entry name" value="Znf_RING"/>
</dbReference>
<proteinExistence type="predicted"/>
<evidence type="ECO:0000256" key="3">
    <source>
        <dbReference type="SAM" id="MobiDB-lite"/>
    </source>
</evidence>
<dbReference type="PANTHER" id="PTHR47531:SF2">
    <property type="entry name" value="RING_U-BOX SUPERFAMILY PROTEIN"/>
    <property type="match status" value="1"/>
</dbReference>
<dbReference type="SUPFAM" id="SSF57850">
    <property type="entry name" value="RING/U-box"/>
    <property type="match status" value="1"/>
</dbReference>
<feature type="coiled-coil region" evidence="2">
    <location>
        <begin position="403"/>
        <end position="430"/>
    </location>
</feature>
<dbReference type="InterPro" id="IPR013083">
    <property type="entry name" value="Znf_RING/FYVE/PHD"/>
</dbReference>
<feature type="compositionally biased region" description="Low complexity" evidence="3">
    <location>
        <begin position="32"/>
        <end position="52"/>
    </location>
</feature>
<dbReference type="Gene3D" id="3.30.40.10">
    <property type="entry name" value="Zinc/RING finger domain, C3HC4 (zinc finger)"/>
    <property type="match status" value="1"/>
</dbReference>
<evidence type="ECO:0000256" key="2">
    <source>
        <dbReference type="SAM" id="Coils"/>
    </source>
</evidence>